<dbReference type="Proteomes" id="UP001596137">
    <property type="component" value="Unassembled WGS sequence"/>
</dbReference>
<comment type="caution">
    <text evidence="1">The sequence shown here is derived from an EMBL/GenBank/DDBJ whole genome shotgun (WGS) entry which is preliminary data.</text>
</comment>
<gene>
    <name evidence="1" type="ORF">ACFP1K_07305</name>
</gene>
<evidence type="ECO:0000313" key="2">
    <source>
        <dbReference type="Proteomes" id="UP001596137"/>
    </source>
</evidence>
<dbReference type="RefSeq" id="WP_380748301.1">
    <property type="nucleotide sequence ID" value="NZ_JBHSRF010000007.1"/>
</dbReference>
<proteinExistence type="predicted"/>
<reference evidence="2" key="1">
    <citation type="journal article" date="2019" name="Int. J. Syst. Evol. Microbiol.">
        <title>The Global Catalogue of Microorganisms (GCM) 10K type strain sequencing project: providing services to taxonomists for standard genome sequencing and annotation.</title>
        <authorList>
            <consortium name="The Broad Institute Genomics Platform"/>
            <consortium name="The Broad Institute Genome Sequencing Center for Infectious Disease"/>
            <person name="Wu L."/>
            <person name="Ma J."/>
        </authorList>
    </citation>
    <scope>NUCLEOTIDE SEQUENCE [LARGE SCALE GENOMIC DNA]</scope>
    <source>
        <strain evidence="2">JCM 30346</strain>
    </source>
</reference>
<name>A0ABW1NEK1_9ACTN</name>
<protein>
    <submittedName>
        <fullName evidence="1">DUF6221 family protein</fullName>
    </submittedName>
</protein>
<evidence type="ECO:0000313" key="1">
    <source>
        <dbReference type="EMBL" id="MFC6080962.1"/>
    </source>
</evidence>
<accession>A0ABW1NEK1</accession>
<organism evidence="1 2">
    <name type="scientific">Sphaerisporangium aureirubrum</name>
    <dbReference type="NCBI Taxonomy" id="1544736"/>
    <lineage>
        <taxon>Bacteria</taxon>
        <taxon>Bacillati</taxon>
        <taxon>Actinomycetota</taxon>
        <taxon>Actinomycetes</taxon>
        <taxon>Streptosporangiales</taxon>
        <taxon>Streptosporangiaceae</taxon>
        <taxon>Sphaerisporangium</taxon>
    </lineage>
</organism>
<dbReference type="EMBL" id="JBHSRF010000007">
    <property type="protein sequence ID" value="MFC6080962.1"/>
    <property type="molecule type" value="Genomic_DNA"/>
</dbReference>
<sequence length="231" mass="25284">MGVLPTWLTQPPAAPWRADYLTEHGVLLRQVLRSDTPAESLEGVRAEWQKIRWRCSPDTNIVVRIIVESHVLEHSDVVAAFEQLHQQRWEPAQFGLSAITRTDLAGWLREAILACKVIAERAACDAGEGGWYTMDDLTDYDYVDLGDSAAAYIAANPPHEAVARCESDLAILDAHAHVKRPVPGPNNRVVRITVCAVCGNRYGVPCSTVLNVAAGYRQVPGYAEATAEAGN</sequence>
<keyword evidence="2" id="KW-1185">Reference proteome</keyword>